<dbReference type="Pfam" id="PF03948">
    <property type="entry name" value="Ribosomal_L9_C"/>
    <property type="match status" value="1"/>
</dbReference>
<evidence type="ECO:0000256" key="8">
    <source>
        <dbReference type="SAM" id="Coils"/>
    </source>
</evidence>
<evidence type="ECO:0000256" key="1">
    <source>
        <dbReference type="ARBA" id="ARBA00010605"/>
    </source>
</evidence>
<dbReference type="InterPro" id="IPR020070">
    <property type="entry name" value="Ribosomal_bL9_N"/>
</dbReference>
<evidence type="ECO:0000259" key="9">
    <source>
        <dbReference type="PROSITE" id="PS00651"/>
    </source>
</evidence>
<dbReference type="SUPFAM" id="SSF55658">
    <property type="entry name" value="L9 N-domain-like"/>
    <property type="match status" value="1"/>
</dbReference>
<dbReference type="Pfam" id="PF01281">
    <property type="entry name" value="Ribosomal_L9_N"/>
    <property type="match status" value="1"/>
</dbReference>
<dbReference type="InterPro" id="IPR036935">
    <property type="entry name" value="Ribosomal_bL9_N_sf"/>
</dbReference>
<dbReference type="NCBIfam" id="TIGR00158">
    <property type="entry name" value="L9"/>
    <property type="match status" value="1"/>
</dbReference>
<dbReference type="RefSeq" id="WP_074201281.1">
    <property type="nucleotide sequence ID" value="NZ_FSRE01000002.1"/>
</dbReference>
<feature type="domain" description="Ribosomal protein L9" evidence="9">
    <location>
        <begin position="13"/>
        <end position="40"/>
    </location>
</feature>
<reference evidence="10 11" key="1">
    <citation type="submission" date="2016-11" db="EMBL/GenBank/DDBJ databases">
        <authorList>
            <person name="Jaros S."/>
            <person name="Januszkiewicz K."/>
            <person name="Wedrychowicz H."/>
        </authorList>
    </citation>
    <scope>NUCLEOTIDE SEQUENCE [LARGE SCALE GENOMIC DNA]</scope>
    <source>
        <strain evidence="10 11">DSM 17737</strain>
    </source>
</reference>
<name>A0A1N6FBK3_9GAMM</name>
<comment type="similarity">
    <text evidence="1 7">Belongs to the bacterial ribosomal protein bL9 family.</text>
</comment>
<protein>
    <recommendedName>
        <fullName evidence="6 7">Large ribosomal subunit protein bL9</fullName>
    </recommendedName>
</protein>
<keyword evidence="8" id="KW-0175">Coiled coil</keyword>
<dbReference type="GO" id="GO:0006412">
    <property type="term" value="P:translation"/>
    <property type="evidence" value="ECO:0007669"/>
    <property type="project" value="UniProtKB-UniRule"/>
</dbReference>
<dbReference type="GO" id="GO:0019843">
    <property type="term" value="F:rRNA binding"/>
    <property type="evidence" value="ECO:0007669"/>
    <property type="project" value="UniProtKB-UniRule"/>
</dbReference>
<keyword evidence="5 7" id="KW-0687">Ribonucleoprotein</keyword>
<dbReference type="Gene3D" id="3.40.5.10">
    <property type="entry name" value="Ribosomal protein L9, N-terminal domain"/>
    <property type="match status" value="1"/>
</dbReference>
<evidence type="ECO:0000256" key="2">
    <source>
        <dbReference type="ARBA" id="ARBA00022730"/>
    </source>
</evidence>
<dbReference type="InterPro" id="IPR020594">
    <property type="entry name" value="Ribosomal_bL9_bac/chp"/>
</dbReference>
<comment type="function">
    <text evidence="7">Binds to the 23S rRNA.</text>
</comment>
<dbReference type="OrthoDB" id="9788336at2"/>
<dbReference type="STRING" id="364032.SAMN05443662_1010"/>
<keyword evidence="2 7" id="KW-0699">rRNA-binding</keyword>
<evidence type="ECO:0000256" key="7">
    <source>
        <dbReference type="HAMAP-Rule" id="MF_00503"/>
    </source>
</evidence>
<evidence type="ECO:0000256" key="4">
    <source>
        <dbReference type="ARBA" id="ARBA00022980"/>
    </source>
</evidence>
<keyword evidence="3 7" id="KW-0694">RNA-binding</keyword>
<dbReference type="InterPro" id="IPR009027">
    <property type="entry name" value="Ribosomal_bL9/RNase_H1_N"/>
</dbReference>
<dbReference type="InterPro" id="IPR020069">
    <property type="entry name" value="Ribosomal_bL9_C"/>
</dbReference>
<evidence type="ECO:0000313" key="10">
    <source>
        <dbReference type="EMBL" id="SIN92627.1"/>
    </source>
</evidence>
<dbReference type="AlphaFoldDB" id="A0A1N6FBK3"/>
<evidence type="ECO:0000256" key="3">
    <source>
        <dbReference type="ARBA" id="ARBA00022884"/>
    </source>
</evidence>
<keyword evidence="4 7" id="KW-0689">Ribosomal protein</keyword>
<evidence type="ECO:0000256" key="6">
    <source>
        <dbReference type="ARBA" id="ARBA00035292"/>
    </source>
</evidence>
<dbReference type="InterPro" id="IPR000244">
    <property type="entry name" value="Ribosomal_bL9"/>
</dbReference>
<feature type="coiled-coil region" evidence="8">
    <location>
        <begin position="44"/>
        <end position="75"/>
    </location>
</feature>
<dbReference type="InterPro" id="IPR036791">
    <property type="entry name" value="Ribosomal_bL9_C_sf"/>
</dbReference>
<gene>
    <name evidence="7" type="primary">rplI</name>
    <name evidence="10" type="ORF">SAMN05443662_1010</name>
</gene>
<evidence type="ECO:0000256" key="5">
    <source>
        <dbReference type="ARBA" id="ARBA00023274"/>
    </source>
</evidence>
<dbReference type="Proteomes" id="UP000198461">
    <property type="component" value="Unassembled WGS sequence"/>
</dbReference>
<organism evidence="10 11">
    <name type="scientific">Sulfurivirga caldicuralii</name>
    <dbReference type="NCBI Taxonomy" id="364032"/>
    <lineage>
        <taxon>Bacteria</taxon>
        <taxon>Pseudomonadati</taxon>
        <taxon>Pseudomonadota</taxon>
        <taxon>Gammaproteobacteria</taxon>
        <taxon>Thiotrichales</taxon>
        <taxon>Piscirickettsiaceae</taxon>
        <taxon>Sulfurivirga</taxon>
    </lineage>
</organism>
<keyword evidence="11" id="KW-1185">Reference proteome</keyword>
<dbReference type="HAMAP" id="MF_00503">
    <property type="entry name" value="Ribosomal_bL9"/>
    <property type="match status" value="1"/>
</dbReference>
<dbReference type="GO" id="GO:0005840">
    <property type="term" value="C:ribosome"/>
    <property type="evidence" value="ECO:0007669"/>
    <property type="project" value="UniProtKB-KW"/>
</dbReference>
<dbReference type="Gene3D" id="3.10.430.100">
    <property type="entry name" value="Ribosomal protein L9, C-terminal domain"/>
    <property type="match status" value="1"/>
</dbReference>
<dbReference type="GO" id="GO:0003735">
    <property type="term" value="F:structural constituent of ribosome"/>
    <property type="evidence" value="ECO:0007669"/>
    <property type="project" value="InterPro"/>
</dbReference>
<evidence type="ECO:0000313" key="11">
    <source>
        <dbReference type="Proteomes" id="UP000198461"/>
    </source>
</evidence>
<dbReference type="PROSITE" id="PS00651">
    <property type="entry name" value="RIBOSOMAL_L9"/>
    <property type="match status" value="1"/>
</dbReference>
<dbReference type="SUPFAM" id="SSF55653">
    <property type="entry name" value="Ribosomal protein L9 C-domain"/>
    <property type="match status" value="1"/>
</dbReference>
<proteinExistence type="inferred from homology"/>
<dbReference type="GO" id="GO:1990904">
    <property type="term" value="C:ribonucleoprotein complex"/>
    <property type="evidence" value="ECO:0007669"/>
    <property type="project" value="UniProtKB-KW"/>
</dbReference>
<dbReference type="PANTHER" id="PTHR21368">
    <property type="entry name" value="50S RIBOSOMAL PROTEIN L9"/>
    <property type="match status" value="1"/>
</dbReference>
<dbReference type="EMBL" id="FSRE01000002">
    <property type="protein sequence ID" value="SIN92627.1"/>
    <property type="molecule type" value="Genomic_DNA"/>
</dbReference>
<sequence length="152" mass="16542">MNVILLEKVQNLGNLGDVVSVKPGFARNYLIPQGKAKPATPENMAEFEARRAELERQAAEQLAQAQAAYEQLNGQVITVMAVAGDEGKLFGSVGTHDIAEKLNEAGFEVERKQVRMPEGAIRQVGTYEIDIQLHPDVVATINVDVQAEEKSA</sequence>
<accession>A0A1N6FBK3</accession>